<dbReference type="EMBL" id="SADY01000004">
    <property type="protein sequence ID" value="TQR44218.1"/>
    <property type="molecule type" value="Genomic_DNA"/>
</dbReference>
<name>A0ABY3AUF0_PAEPP</name>
<organism evidence="1 2">
    <name type="scientific">Paenibacillus popilliae</name>
    <name type="common">Bacillus popilliae</name>
    <dbReference type="NCBI Taxonomy" id="78057"/>
    <lineage>
        <taxon>Bacteria</taxon>
        <taxon>Bacillati</taxon>
        <taxon>Bacillota</taxon>
        <taxon>Bacilli</taxon>
        <taxon>Bacillales</taxon>
        <taxon>Paenibacillaceae</taxon>
        <taxon>Paenibacillus</taxon>
    </lineage>
</organism>
<protein>
    <submittedName>
        <fullName evidence="1">Uncharacterized protein</fullName>
    </submittedName>
</protein>
<evidence type="ECO:0000313" key="1">
    <source>
        <dbReference type="EMBL" id="TQR44218.1"/>
    </source>
</evidence>
<dbReference type="RefSeq" id="WP_142544368.1">
    <property type="nucleotide sequence ID" value="NZ_SADY01000004.1"/>
</dbReference>
<proteinExistence type="predicted"/>
<dbReference type="Proteomes" id="UP000316208">
    <property type="component" value="Unassembled WGS sequence"/>
</dbReference>
<gene>
    <name evidence="1" type="ORF">C7Y44_13745</name>
</gene>
<accession>A0ABY3AUF0</accession>
<reference evidence="1 2" key="1">
    <citation type="submission" date="2018-03" db="EMBL/GenBank/DDBJ databases">
        <title>Aerobic endospore-forming bacteria genome sequencing and assembly.</title>
        <authorList>
            <person name="Cavalcante D.A."/>
            <person name="Driks A."/>
            <person name="Putonti C."/>
            <person name="De-Souza M.T."/>
        </authorList>
    </citation>
    <scope>NUCLEOTIDE SEQUENCE [LARGE SCALE GENOMIC DNA]</scope>
    <source>
        <strain evidence="1 2">SDF0028</strain>
    </source>
</reference>
<evidence type="ECO:0000313" key="2">
    <source>
        <dbReference type="Proteomes" id="UP000316208"/>
    </source>
</evidence>
<keyword evidence="2" id="KW-1185">Reference proteome</keyword>
<comment type="caution">
    <text evidence="1">The sequence shown here is derived from an EMBL/GenBank/DDBJ whole genome shotgun (WGS) entry which is preliminary data.</text>
</comment>
<sequence length="241" mass="27901">MIVCSKERYIPVTINTLVLHKEDRYYYVHRDVYDQAVILADRYADLEHLMELVGGTSVNQEIVEWFYQQAPRPLHILAPYLRLVDGALERNIEICCGVLHAITAMISVRNFILKPQEIRKSVSFSLTAKEEYEMAWDRFFLSAIPYEERYQAVPTYRSVIVQEGQVELANSERVAQDSIEQQWQQQPVVRDAAPKHQPMVNVEPIETSMMAKAKREHIVEAAIEPAASTQEERRATKQLLL</sequence>